<evidence type="ECO:0000256" key="1">
    <source>
        <dbReference type="SAM" id="SignalP"/>
    </source>
</evidence>
<gene>
    <name evidence="2" type="ORF">GSPATT00027721001</name>
</gene>
<dbReference type="AlphaFoldDB" id="A0BDS4"/>
<dbReference type="OMA" id="DYCTWDP"/>
<reference evidence="2 3" key="1">
    <citation type="journal article" date="2006" name="Nature">
        <title>Global trends of whole-genome duplications revealed by the ciliate Paramecium tetraurelia.</title>
        <authorList>
            <consortium name="Genoscope"/>
            <person name="Aury J.-M."/>
            <person name="Jaillon O."/>
            <person name="Duret L."/>
            <person name="Noel B."/>
            <person name="Jubin C."/>
            <person name="Porcel B.M."/>
            <person name="Segurens B."/>
            <person name="Daubin V."/>
            <person name="Anthouard V."/>
            <person name="Aiach N."/>
            <person name="Arnaiz O."/>
            <person name="Billaut A."/>
            <person name="Beisson J."/>
            <person name="Blanc I."/>
            <person name="Bouhouche K."/>
            <person name="Camara F."/>
            <person name="Duharcourt S."/>
            <person name="Guigo R."/>
            <person name="Gogendeau D."/>
            <person name="Katinka M."/>
            <person name="Keller A.-M."/>
            <person name="Kissmehl R."/>
            <person name="Klotz C."/>
            <person name="Koll F."/>
            <person name="Le Moue A."/>
            <person name="Lepere C."/>
            <person name="Malinsky S."/>
            <person name="Nowacki M."/>
            <person name="Nowak J.K."/>
            <person name="Plattner H."/>
            <person name="Poulain J."/>
            <person name="Ruiz F."/>
            <person name="Serrano V."/>
            <person name="Zagulski M."/>
            <person name="Dessen P."/>
            <person name="Betermier M."/>
            <person name="Weissenbach J."/>
            <person name="Scarpelli C."/>
            <person name="Schachter V."/>
            <person name="Sperling L."/>
            <person name="Meyer E."/>
            <person name="Cohen J."/>
            <person name="Wincker P."/>
        </authorList>
    </citation>
    <scope>NUCLEOTIDE SEQUENCE [LARGE SCALE GENOMIC DNA]</scope>
    <source>
        <strain evidence="2 3">Stock d4-2</strain>
    </source>
</reference>
<dbReference type="RefSeq" id="XP_001424089.1">
    <property type="nucleotide sequence ID" value="XM_001424052.1"/>
</dbReference>
<keyword evidence="3" id="KW-1185">Reference proteome</keyword>
<feature type="chain" id="PRO_5002622792" description="Mini antigen" evidence="1">
    <location>
        <begin position="20"/>
        <end position="283"/>
    </location>
</feature>
<evidence type="ECO:0000313" key="2">
    <source>
        <dbReference type="EMBL" id="CAK56691.1"/>
    </source>
</evidence>
<organism evidence="2 3">
    <name type="scientific">Paramecium tetraurelia</name>
    <dbReference type="NCBI Taxonomy" id="5888"/>
    <lineage>
        <taxon>Eukaryota</taxon>
        <taxon>Sar</taxon>
        <taxon>Alveolata</taxon>
        <taxon>Ciliophora</taxon>
        <taxon>Intramacronucleata</taxon>
        <taxon>Oligohymenophorea</taxon>
        <taxon>Peniculida</taxon>
        <taxon>Parameciidae</taxon>
        <taxon>Paramecium</taxon>
    </lineage>
</organism>
<dbReference type="HOGENOM" id="CLU_077273_0_0_1"/>
<protein>
    <recommendedName>
        <fullName evidence="4">Mini antigen</fullName>
    </recommendedName>
</protein>
<accession>A0BDS4</accession>
<dbReference type="Proteomes" id="UP000000600">
    <property type="component" value="Unassembled WGS sequence"/>
</dbReference>
<evidence type="ECO:0008006" key="4">
    <source>
        <dbReference type="Google" id="ProtNLM"/>
    </source>
</evidence>
<feature type="signal peptide" evidence="1">
    <location>
        <begin position="1"/>
        <end position="19"/>
    </location>
</feature>
<dbReference type="GeneID" id="5009878"/>
<dbReference type="InParanoid" id="A0BDS4"/>
<sequence length="283" mass="31559">MKIYLIGFTLFFIANSVTLQLGSVYQCSCENLLQQADCLSDYCTWDPNGSTCSNKACSSFSKNDCQGVPDPFNCIWNYKTSKCEDFTSCSDYSYKTTEGDYCYELIKCQVDADTIDLTAGTVKCMDRTQESALSIGSCDKIPYSECNWLVTSDGKQCVKNVSAQTCETKTITQCSDYTSIDVCNTNSCYWGDTCKPLSCSILPESSCMLFFSLDAKQVTFCKWDGTKCSDLDTTTLTQTQCLAYTLYSYAWNPDTKKCEICQEPDSSSEFILYGSILLAIMLN</sequence>
<keyword evidence="1" id="KW-0732">Signal</keyword>
<evidence type="ECO:0000313" key="3">
    <source>
        <dbReference type="Proteomes" id="UP000000600"/>
    </source>
</evidence>
<name>A0BDS4_PARTE</name>
<dbReference type="OrthoDB" id="290385at2759"/>
<dbReference type="EMBL" id="CT867988">
    <property type="protein sequence ID" value="CAK56691.1"/>
    <property type="molecule type" value="Genomic_DNA"/>
</dbReference>
<dbReference type="KEGG" id="ptm:GSPATT00027721001"/>
<proteinExistence type="predicted"/>